<organism evidence="1 2">
    <name type="scientific">Candidatus Falkowbacteria bacterium CG10_big_fil_rev_8_21_14_0_10_39_11</name>
    <dbReference type="NCBI Taxonomy" id="1974565"/>
    <lineage>
        <taxon>Bacteria</taxon>
        <taxon>Candidatus Falkowiibacteriota</taxon>
    </lineage>
</organism>
<dbReference type="Proteomes" id="UP000229901">
    <property type="component" value="Unassembled WGS sequence"/>
</dbReference>
<proteinExistence type="predicted"/>
<reference evidence="2" key="1">
    <citation type="submission" date="2017-09" db="EMBL/GenBank/DDBJ databases">
        <title>Depth-based differentiation of microbial function through sediment-hosted aquifers and enrichment of novel symbionts in the deep terrestrial subsurface.</title>
        <authorList>
            <person name="Probst A.J."/>
            <person name="Ladd B."/>
            <person name="Jarett J.K."/>
            <person name="Geller-Mcgrath D.E."/>
            <person name="Sieber C.M.K."/>
            <person name="Emerson J.B."/>
            <person name="Anantharaman K."/>
            <person name="Thomas B.C."/>
            <person name="Malmstrom R."/>
            <person name="Stieglmeier M."/>
            <person name="Klingl A."/>
            <person name="Woyke T."/>
            <person name="Ryan C.M."/>
            <person name="Banfield J.F."/>
        </authorList>
    </citation>
    <scope>NUCLEOTIDE SEQUENCE [LARGE SCALE GENOMIC DNA]</scope>
</reference>
<sequence length="124" mass="14480">MSFKHKDFQDWLAEVNWIVTLYDLAKKHDLDWYQMFRQRLQTYRVCGPIERYMVKKHGECPNGGLLTPDNPTVQKLEAIAAEIRTCPAELRVRQLVREAYETVRPDISIQEIIKPGFLQGTTTA</sequence>
<protein>
    <submittedName>
        <fullName evidence="1">Uncharacterized protein</fullName>
    </submittedName>
</protein>
<evidence type="ECO:0000313" key="1">
    <source>
        <dbReference type="EMBL" id="PIR94133.1"/>
    </source>
</evidence>
<comment type="caution">
    <text evidence="1">The sequence shown here is derived from an EMBL/GenBank/DDBJ whole genome shotgun (WGS) entry which is preliminary data.</text>
</comment>
<evidence type="ECO:0000313" key="2">
    <source>
        <dbReference type="Proteomes" id="UP000229901"/>
    </source>
</evidence>
<gene>
    <name evidence="1" type="ORF">COT97_02820</name>
</gene>
<dbReference type="AlphaFoldDB" id="A0A2H0V4X5"/>
<dbReference type="EMBL" id="PFAP01000017">
    <property type="protein sequence ID" value="PIR94133.1"/>
    <property type="molecule type" value="Genomic_DNA"/>
</dbReference>
<accession>A0A2H0V4X5</accession>
<name>A0A2H0V4X5_9BACT</name>